<evidence type="ECO:0000259" key="2">
    <source>
        <dbReference type="Pfam" id="PF03703"/>
    </source>
</evidence>
<evidence type="ECO:0000313" key="4">
    <source>
        <dbReference type="Proteomes" id="UP000295633"/>
    </source>
</evidence>
<feature type="transmembrane region" description="Helical" evidence="1">
    <location>
        <begin position="62"/>
        <end position="82"/>
    </location>
</feature>
<sequence>MTVHTSTPPSGYPPAHGTPGELALAPRALTYLNVREGATTVLVTTVLAVAVAFLPDAAWRTALWVIVGFLAVVSLLIELPWLNRKQVENTSCTVTPDYVYITRGWLWRRTTVIATAQILNVEVVQGPLLRAFDAVSVRFTCISEVEGLGPLEPLAAERIRATVLRAQAEPAR</sequence>
<feature type="domain" description="YdbS-like PH" evidence="2">
    <location>
        <begin position="89"/>
        <end position="143"/>
    </location>
</feature>
<protein>
    <recommendedName>
        <fullName evidence="2">YdbS-like PH domain-containing protein</fullName>
    </recommendedName>
</protein>
<dbReference type="EMBL" id="SMZX01000001">
    <property type="protein sequence ID" value="TDL45622.1"/>
    <property type="molecule type" value="Genomic_DNA"/>
</dbReference>
<accession>A0A4R5YLZ3</accession>
<reference evidence="3 4" key="1">
    <citation type="submission" date="2019-03" db="EMBL/GenBank/DDBJ databases">
        <title>Genome Sequencing and Assembly of Various Microbes Isolated from Partially Reclaimed Soil and Acid Mine Drainage (AMD) Site.</title>
        <authorList>
            <person name="Steinbock B."/>
            <person name="Bechtold R."/>
            <person name="Sevigny J.L."/>
            <person name="Thomas D."/>
            <person name="Cuthill L.R."/>
            <person name="Aveiro Johannsen E.J."/>
            <person name="Thomas K."/>
            <person name="Ghosh A."/>
        </authorList>
    </citation>
    <scope>NUCLEOTIDE SEQUENCE [LARGE SCALE GENOMIC DNA]</scope>
    <source>
        <strain evidence="3 4">F-B2</strain>
    </source>
</reference>
<dbReference type="AlphaFoldDB" id="A0A4R5YLZ3"/>
<proteinExistence type="predicted"/>
<dbReference type="RefSeq" id="WP_133398772.1">
    <property type="nucleotide sequence ID" value="NZ_SMZX01000001.1"/>
</dbReference>
<keyword evidence="1" id="KW-0472">Membrane</keyword>
<dbReference type="Pfam" id="PF03703">
    <property type="entry name" value="bPH_2"/>
    <property type="match status" value="1"/>
</dbReference>
<comment type="caution">
    <text evidence="3">The sequence shown here is derived from an EMBL/GenBank/DDBJ whole genome shotgun (WGS) entry which is preliminary data.</text>
</comment>
<evidence type="ECO:0000313" key="3">
    <source>
        <dbReference type="EMBL" id="TDL45622.1"/>
    </source>
</evidence>
<feature type="transmembrane region" description="Helical" evidence="1">
    <location>
        <begin position="37"/>
        <end position="55"/>
    </location>
</feature>
<dbReference type="InterPro" id="IPR005182">
    <property type="entry name" value="YdbS-like_PH"/>
</dbReference>
<evidence type="ECO:0000256" key="1">
    <source>
        <dbReference type="SAM" id="Phobius"/>
    </source>
</evidence>
<keyword evidence="1" id="KW-1133">Transmembrane helix</keyword>
<organism evidence="3 4">
    <name type="scientific">Microbacterium oleivorans</name>
    <dbReference type="NCBI Taxonomy" id="273677"/>
    <lineage>
        <taxon>Bacteria</taxon>
        <taxon>Bacillati</taxon>
        <taxon>Actinomycetota</taxon>
        <taxon>Actinomycetes</taxon>
        <taxon>Micrococcales</taxon>
        <taxon>Microbacteriaceae</taxon>
        <taxon>Microbacterium</taxon>
    </lineage>
</organism>
<dbReference type="Proteomes" id="UP000295633">
    <property type="component" value="Unassembled WGS sequence"/>
</dbReference>
<keyword evidence="1" id="KW-0812">Transmembrane</keyword>
<name>A0A4R5YLZ3_9MICO</name>
<gene>
    <name evidence="3" type="ORF">E2R54_03985</name>
</gene>